<feature type="region of interest" description="Disordered" evidence="1">
    <location>
        <begin position="73"/>
        <end position="106"/>
    </location>
</feature>
<evidence type="ECO:0000256" key="1">
    <source>
        <dbReference type="SAM" id="MobiDB-lite"/>
    </source>
</evidence>
<comment type="caution">
    <text evidence="2">The sequence shown here is derived from an EMBL/GenBank/DDBJ whole genome shotgun (WGS) entry which is preliminary data.</text>
</comment>
<accession>A0A101LVD5</accession>
<feature type="compositionally biased region" description="Low complexity" evidence="1">
    <location>
        <begin position="77"/>
        <end position="86"/>
    </location>
</feature>
<gene>
    <name evidence="2" type="ORF">ABT39_MTgene2124</name>
</gene>
<proteinExistence type="predicted"/>
<organism evidence="2">
    <name type="scientific">Picea glauca</name>
    <name type="common">White spruce</name>
    <name type="synonym">Pinus glauca</name>
    <dbReference type="NCBI Taxonomy" id="3330"/>
    <lineage>
        <taxon>Eukaryota</taxon>
        <taxon>Viridiplantae</taxon>
        <taxon>Streptophyta</taxon>
        <taxon>Embryophyta</taxon>
        <taxon>Tracheophyta</taxon>
        <taxon>Spermatophyta</taxon>
        <taxon>Pinopsida</taxon>
        <taxon>Pinidae</taxon>
        <taxon>Conifers I</taxon>
        <taxon>Pinales</taxon>
        <taxon>Pinaceae</taxon>
        <taxon>Picea</taxon>
    </lineage>
</organism>
<geneLocation type="mitochondrion" evidence="2"/>
<name>A0A101LVD5_PICGL</name>
<dbReference type="AlphaFoldDB" id="A0A101LVD5"/>
<dbReference type="EMBL" id="LKAM01000014">
    <property type="protein sequence ID" value="KUM46021.1"/>
    <property type="molecule type" value="Genomic_DNA"/>
</dbReference>
<keyword evidence="2" id="KW-0496">Mitochondrion</keyword>
<protein>
    <submittedName>
        <fullName evidence="2">Uncharacterized protein</fullName>
    </submittedName>
</protein>
<evidence type="ECO:0000313" key="2">
    <source>
        <dbReference type="EMBL" id="KUM46021.1"/>
    </source>
</evidence>
<sequence length="106" mass="11868">MLMFLEEIGECLLIQKKQIIRCDFILQVSFQVQVPEGDVRAFFDRGALGNRGRFERGRGKFPRLPRARVHQVHNAHNGNGNLQGLLSGCEGDTRGNDEEGGTISDE</sequence>
<reference evidence="2" key="1">
    <citation type="journal article" date="2015" name="Genome Biol. Evol.">
        <title>Organellar Genomes of White Spruce (Picea glauca): Assembly and Annotation.</title>
        <authorList>
            <person name="Jackman S.D."/>
            <person name="Warren R.L."/>
            <person name="Gibb E.A."/>
            <person name="Vandervalk B.P."/>
            <person name="Mohamadi H."/>
            <person name="Chu J."/>
            <person name="Raymond A."/>
            <person name="Pleasance S."/>
            <person name="Coope R."/>
            <person name="Wildung M.R."/>
            <person name="Ritland C.E."/>
            <person name="Bousquet J."/>
            <person name="Jones S.J."/>
            <person name="Bohlmann J."/>
            <person name="Birol I."/>
        </authorList>
    </citation>
    <scope>NUCLEOTIDE SEQUENCE [LARGE SCALE GENOMIC DNA]</scope>
    <source>
        <tissue evidence="2">Flushing bud</tissue>
    </source>
</reference>